<keyword evidence="8 11" id="KW-0472">Membrane</keyword>
<keyword evidence="3 10" id="KW-0328">Glycosyltransferase</keyword>
<evidence type="ECO:0000256" key="8">
    <source>
        <dbReference type="ARBA" id="ARBA00023136"/>
    </source>
</evidence>
<evidence type="ECO:0000256" key="6">
    <source>
        <dbReference type="ARBA" id="ARBA00022729"/>
    </source>
</evidence>
<dbReference type="InterPro" id="IPR035595">
    <property type="entry name" value="UDP_glycos_trans_CS"/>
</dbReference>
<dbReference type="CDD" id="cd03784">
    <property type="entry name" value="GT1_Gtf-like"/>
    <property type="match status" value="1"/>
</dbReference>
<comment type="subcellular location">
    <subcellularLocation>
        <location evidence="1 11">Membrane</location>
        <topology evidence="1 11">Single-pass membrane protein</topology>
    </subcellularLocation>
</comment>
<proteinExistence type="inferred from homology"/>
<dbReference type="Proteomes" id="UP000046392">
    <property type="component" value="Unplaced"/>
</dbReference>
<dbReference type="GO" id="GO:0016020">
    <property type="term" value="C:membrane"/>
    <property type="evidence" value="ECO:0007669"/>
    <property type="project" value="UniProtKB-SubCell"/>
</dbReference>
<evidence type="ECO:0000256" key="7">
    <source>
        <dbReference type="ARBA" id="ARBA00022989"/>
    </source>
</evidence>
<organism evidence="12 13">
    <name type="scientific">Strongyloides papillosus</name>
    <name type="common">Intestinal threadworm</name>
    <dbReference type="NCBI Taxonomy" id="174720"/>
    <lineage>
        <taxon>Eukaryota</taxon>
        <taxon>Metazoa</taxon>
        <taxon>Ecdysozoa</taxon>
        <taxon>Nematoda</taxon>
        <taxon>Chromadorea</taxon>
        <taxon>Rhabditida</taxon>
        <taxon>Tylenchina</taxon>
        <taxon>Panagrolaimomorpha</taxon>
        <taxon>Strongyloidoidea</taxon>
        <taxon>Strongyloididae</taxon>
        <taxon>Strongyloides</taxon>
    </lineage>
</organism>
<evidence type="ECO:0000256" key="11">
    <source>
        <dbReference type="RuleBase" id="RU362059"/>
    </source>
</evidence>
<dbReference type="PANTHER" id="PTHR48043:SF23">
    <property type="entry name" value="UDP-GLUCURONOSYLTRANSFERASE"/>
    <property type="match status" value="1"/>
</dbReference>
<dbReference type="InterPro" id="IPR050271">
    <property type="entry name" value="UDP-glycosyltransferase"/>
</dbReference>
<dbReference type="PROSITE" id="PS00375">
    <property type="entry name" value="UDPGT"/>
    <property type="match status" value="1"/>
</dbReference>
<name>A0A0N5C873_STREA</name>
<dbReference type="FunFam" id="3.40.50.2000:FF:000038">
    <property type="entry name" value="UDP-GlucuronosylTransferase"/>
    <property type="match status" value="1"/>
</dbReference>
<dbReference type="PANTHER" id="PTHR48043">
    <property type="entry name" value="EG:EG0003.4 PROTEIN-RELATED"/>
    <property type="match status" value="1"/>
</dbReference>
<dbReference type="EC" id="2.4.1.17" evidence="11"/>
<evidence type="ECO:0000256" key="3">
    <source>
        <dbReference type="ARBA" id="ARBA00022676"/>
    </source>
</evidence>
<feature type="transmembrane region" description="Helical" evidence="11">
    <location>
        <begin position="486"/>
        <end position="514"/>
    </location>
</feature>
<evidence type="ECO:0000256" key="5">
    <source>
        <dbReference type="ARBA" id="ARBA00022692"/>
    </source>
</evidence>
<accession>A0A0N5C873</accession>
<dbReference type="Gene3D" id="3.40.50.2000">
    <property type="entry name" value="Glycogen Phosphorylase B"/>
    <property type="match status" value="1"/>
</dbReference>
<evidence type="ECO:0000256" key="10">
    <source>
        <dbReference type="RuleBase" id="RU003718"/>
    </source>
</evidence>
<dbReference type="Pfam" id="PF00201">
    <property type="entry name" value="UDPGT"/>
    <property type="match status" value="1"/>
</dbReference>
<evidence type="ECO:0000256" key="2">
    <source>
        <dbReference type="ARBA" id="ARBA00009995"/>
    </source>
</evidence>
<keyword evidence="6" id="KW-0732">Signal</keyword>
<comment type="catalytic activity">
    <reaction evidence="9 11">
        <text>glucuronate acceptor + UDP-alpha-D-glucuronate = acceptor beta-D-glucuronoside + UDP + H(+)</text>
        <dbReference type="Rhea" id="RHEA:21032"/>
        <dbReference type="ChEBI" id="CHEBI:15378"/>
        <dbReference type="ChEBI" id="CHEBI:58052"/>
        <dbReference type="ChEBI" id="CHEBI:58223"/>
        <dbReference type="ChEBI" id="CHEBI:132367"/>
        <dbReference type="ChEBI" id="CHEBI:132368"/>
        <dbReference type="EC" id="2.4.1.17"/>
    </reaction>
</comment>
<dbReference type="SUPFAM" id="SSF53756">
    <property type="entry name" value="UDP-Glycosyltransferase/glycogen phosphorylase"/>
    <property type="match status" value="1"/>
</dbReference>
<dbReference type="GO" id="GO:0015020">
    <property type="term" value="F:glucuronosyltransferase activity"/>
    <property type="evidence" value="ECO:0007669"/>
    <property type="project" value="UniProtKB-EC"/>
</dbReference>
<evidence type="ECO:0000313" key="13">
    <source>
        <dbReference type="WBParaSite" id="SPAL_0001412800.1"/>
    </source>
</evidence>
<dbReference type="InterPro" id="IPR002213">
    <property type="entry name" value="UDP_glucos_trans"/>
</dbReference>
<reference evidence="13" key="1">
    <citation type="submission" date="2017-02" db="UniProtKB">
        <authorList>
            <consortium name="WormBaseParasite"/>
        </authorList>
    </citation>
    <scope>IDENTIFICATION</scope>
</reference>
<evidence type="ECO:0000256" key="9">
    <source>
        <dbReference type="ARBA" id="ARBA00047475"/>
    </source>
</evidence>
<comment type="similarity">
    <text evidence="2 10">Belongs to the UDP-glycosyltransferase family.</text>
</comment>
<dbReference type="WBParaSite" id="SPAL_0001412800.1">
    <property type="protein sequence ID" value="SPAL_0001412800.1"/>
    <property type="gene ID" value="SPAL_0001412800"/>
</dbReference>
<evidence type="ECO:0000313" key="12">
    <source>
        <dbReference type="Proteomes" id="UP000046392"/>
    </source>
</evidence>
<keyword evidence="5 11" id="KW-0812">Transmembrane</keyword>
<evidence type="ECO:0000256" key="1">
    <source>
        <dbReference type="ARBA" id="ARBA00004167"/>
    </source>
</evidence>
<keyword evidence="12" id="KW-1185">Reference proteome</keyword>
<evidence type="ECO:0000256" key="4">
    <source>
        <dbReference type="ARBA" id="ARBA00022679"/>
    </source>
</evidence>
<protein>
    <recommendedName>
        <fullName evidence="11">UDP-glucuronosyltransferase</fullName>
        <ecNumber evidence="11">2.4.1.17</ecNumber>
    </recommendedName>
</protein>
<dbReference type="AlphaFoldDB" id="A0A0N5C873"/>
<sequence>MFKKILLILISITIVFNYVNAYKILSVVPHFGGSHVKFMGKVADILVRGGHDVTCLMIPIEPGLTMVGTKLAKVIHVEKNNRTFELVEKFFKTSNVWENDIGKILTARSIINNMVLASKTNCKHIIKNHTLIEFLKNEKFDLAITQHIDYCAFGLFKLLNIPAHVSLFAGGLMPSHFKRFGLTFPLAQLPDLNLAANDKEMTFFNKIKNIFSYTLMEMFNNNMIAGTEEVFNEEIEEGFVDIKQQLRDAVFHISNSDPYVDLAYPTLSKIVQIGGFSIPKPNLLNKEWDSLLSKRKKNILISFGSIAKSIMMPQDFKKGLIEAIKQFPDVTFIWKYENPEDGFAKDVDNIYLSKWVPQTDLLNDPRLSGFMTHGGLNSLSESAHYGMPLIVVPLFGDQPRNARIAEKLGLGKMVSKHNLKNPEIIKESIEILLDDNNVLKQKAQIIKEMIINRPYNQTDVFVKHIEFAAKFKKLPNLNMEGHDMSIFQYALIDVILFLGFIVMLILLVIFYGLYRLYKFIVNKLCTKKKDKKE</sequence>
<keyword evidence="7 11" id="KW-1133">Transmembrane helix</keyword>
<keyword evidence="4 10" id="KW-0808">Transferase</keyword>